<keyword evidence="17" id="KW-1185">Reference proteome</keyword>
<evidence type="ECO:0000256" key="1">
    <source>
        <dbReference type="ARBA" id="ARBA00000085"/>
    </source>
</evidence>
<dbReference type="SUPFAM" id="SSF47384">
    <property type="entry name" value="Homodimeric domain of signal transducing histidine kinase"/>
    <property type="match status" value="1"/>
</dbReference>
<dbReference type="InterPro" id="IPR029151">
    <property type="entry name" value="Sensor-like_sf"/>
</dbReference>
<dbReference type="PROSITE" id="PS50109">
    <property type="entry name" value="HIS_KIN"/>
    <property type="match status" value="1"/>
</dbReference>
<dbReference type="SMART" id="SM00304">
    <property type="entry name" value="HAMP"/>
    <property type="match status" value="1"/>
</dbReference>
<evidence type="ECO:0000259" key="15">
    <source>
        <dbReference type="PROSITE" id="PS50885"/>
    </source>
</evidence>
<evidence type="ECO:0000256" key="8">
    <source>
        <dbReference type="ARBA" id="ARBA00022741"/>
    </source>
</evidence>
<keyword evidence="4" id="KW-1003">Cell membrane</keyword>
<keyword evidence="10" id="KW-0067">ATP-binding</keyword>
<dbReference type="InterPro" id="IPR003594">
    <property type="entry name" value="HATPase_dom"/>
</dbReference>
<dbReference type="GO" id="GO:0000155">
    <property type="term" value="F:phosphorelay sensor kinase activity"/>
    <property type="evidence" value="ECO:0007669"/>
    <property type="project" value="InterPro"/>
</dbReference>
<dbReference type="Pfam" id="PF02518">
    <property type="entry name" value="HATPase_c"/>
    <property type="match status" value="1"/>
</dbReference>
<evidence type="ECO:0000259" key="14">
    <source>
        <dbReference type="PROSITE" id="PS50109"/>
    </source>
</evidence>
<accession>A0A6M4IRY3</accession>
<name>A0A6M4IRY3_9BACT</name>
<dbReference type="InterPro" id="IPR036097">
    <property type="entry name" value="HisK_dim/P_sf"/>
</dbReference>
<reference evidence="16 17" key="1">
    <citation type="submission" date="2020-05" db="EMBL/GenBank/DDBJ databases">
        <title>Complete genome sequence of Gemmatimonas greenlandica TET16.</title>
        <authorList>
            <person name="Zeng Y."/>
        </authorList>
    </citation>
    <scope>NUCLEOTIDE SEQUENCE [LARGE SCALE GENOMIC DNA]</scope>
    <source>
        <strain evidence="16 17">TET16</strain>
    </source>
</reference>
<sequence>MTTPVPRAISLHRALLGTIVLALVGGVVPAALVLDRRLAGVLESRARTDLAMTPRLVADRAASSSDAMMMHAKDFAHVSALSVALAAGDREAVQRLTDAARSALGGDPVVIGPNGGVWIGTTSASLLEPLAARTRAGEMPVATVREGVQLHDVALAPVEYGGRWVGAVGVSSPLDDEHAAALAGLTRTDVILVDTAPVAGVGMTSAAGLSSPSAMVSTLDPVVTAALVKGWRAASGIVSAADSVRDVRVGGAHLLVIAVRQRDAGVVLLVRNLDEELAVLPELRRIALVSALAALLAALVVGVLLATRIARPVTAVARAADALARGDFDAPLTLATRSTFIVREVARVETAFSSMRDTLADRLRALAAANDALADRNARLTALQSDLVQRERLAATGRLVVQLAHEIRNPVASLRNCLELIRRRVAHDEEAREFADLAVDELLRMHELAEQMLDLNRPRASRDTAGETANVCDAARVMQQMVALLTAGTAEHPPTVRGDSGESSCAHAASTTVTIDADVLKQVLHNLVQNAREAMDGQRDGVVRLDLEREHEHLVIAVRDNGPGIAADVLPRIFDPFFTTKREMRGVGLGLFIAEGLVRAAGGQLEVTSQTEATRSAPRGTTFRVRLPLQAAPAMATA</sequence>
<evidence type="ECO:0000313" key="16">
    <source>
        <dbReference type="EMBL" id="QJR36895.1"/>
    </source>
</evidence>
<keyword evidence="5" id="KW-0597">Phosphoprotein</keyword>
<evidence type="ECO:0000256" key="4">
    <source>
        <dbReference type="ARBA" id="ARBA00022475"/>
    </source>
</evidence>
<evidence type="ECO:0000313" key="17">
    <source>
        <dbReference type="Proteomes" id="UP000500938"/>
    </source>
</evidence>
<dbReference type="Pfam" id="PF00512">
    <property type="entry name" value="HisKA"/>
    <property type="match status" value="1"/>
</dbReference>
<dbReference type="Gene3D" id="3.30.565.10">
    <property type="entry name" value="Histidine kinase-like ATPase, C-terminal domain"/>
    <property type="match status" value="1"/>
</dbReference>
<dbReference type="AlphaFoldDB" id="A0A6M4IRY3"/>
<keyword evidence="7 13" id="KW-0812">Transmembrane</keyword>
<dbReference type="EMBL" id="CP053085">
    <property type="protein sequence ID" value="QJR36895.1"/>
    <property type="molecule type" value="Genomic_DNA"/>
</dbReference>
<keyword evidence="11 13" id="KW-1133">Transmembrane helix</keyword>
<gene>
    <name evidence="16" type="ORF">HKW67_15930</name>
</gene>
<organism evidence="16 17">
    <name type="scientific">Gemmatimonas groenlandica</name>
    <dbReference type="NCBI Taxonomy" id="2732249"/>
    <lineage>
        <taxon>Bacteria</taxon>
        <taxon>Pseudomonadati</taxon>
        <taxon>Gemmatimonadota</taxon>
        <taxon>Gemmatimonadia</taxon>
        <taxon>Gemmatimonadales</taxon>
        <taxon>Gemmatimonadaceae</taxon>
        <taxon>Gemmatimonas</taxon>
    </lineage>
</organism>
<evidence type="ECO:0000256" key="3">
    <source>
        <dbReference type="ARBA" id="ARBA00012438"/>
    </source>
</evidence>
<dbReference type="KEGG" id="ggr:HKW67_15930"/>
<dbReference type="EC" id="2.7.13.3" evidence="3"/>
<dbReference type="SUPFAM" id="SSF55874">
    <property type="entry name" value="ATPase domain of HSP90 chaperone/DNA topoisomerase II/histidine kinase"/>
    <property type="match status" value="1"/>
</dbReference>
<dbReference type="PANTHER" id="PTHR43065:SF10">
    <property type="entry name" value="PEROXIDE STRESS-ACTIVATED HISTIDINE KINASE MAK3"/>
    <property type="match status" value="1"/>
</dbReference>
<keyword evidence="9" id="KW-0418">Kinase</keyword>
<protein>
    <recommendedName>
        <fullName evidence="3">histidine kinase</fullName>
        <ecNumber evidence="3">2.7.13.3</ecNumber>
    </recommendedName>
</protein>
<comment type="catalytic activity">
    <reaction evidence="1">
        <text>ATP + protein L-histidine = ADP + protein N-phospho-L-histidine.</text>
        <dbReference type="EC" id="2.7.13.3"/>
    </reaction>
</comment>
<dbReference type="Proteomes" id="UP000500938">
    <property type="component" value="Chromosome"/>
</dbReference>
<dbReference type="SMART" id="SM00388">
    <property type="entry name" value="HisKA"/>
    <property type="match status" value="1"/>
</dbReference>
<dbReference type="InterPro" id="IPR003660">
    <property type="entry name" value="HAMP_dom"/>
</dbReference>
<proteinExistence type="predicted"/>
<keyword evidence="8" id="KW-0547">Nucleotide-binding</keyword>
<dbReference type="Gene3D" id="1.10.287.130">
    <property type="match status" value="1"/>
</dbReference>
<dbReference type="InterPro" id="IPR036890">
    <property type="entry name" value="HATPase_C_sf"/>
</dbReference>
<feature type="transmembrane region" description="Helical" evidence="13">
    <location>
        <begin position="14"/>
        <end position="34"/>
    </location>
</feature>
<evidence type="ECO:0000256" key="5">
    <source>
        <dbReference type="ARBA" id="ARBA00022553"/>
    </source>
</evidence>
<feature type="transmembrane region" description="Helical" evidence="13">
    <location>
        <begin position="286"/>
        <end position="306"/>
    </location>
</feature>
<evidence type="ECO:0000256" key="9">
    <source>
        <dbReference type="ARBA" id="ARBA00022777"/>
    </source>
</evidence>
<keyword evidence="6" id="KW-0808">Transferase</keyword>
<dbReference type="CDD" id="cd00082">
    <property type="entry name" value="HisKA"/>
    <property type="match status" value="1"/>
</dbReference>
<feature type="domain" description="Histidine kinase" evidence="14">
    <location>
        <begin position="402"/>
        <end position="631"/>
    </location>
</feature>
<dbReference type="InterPro" id="IPR003661">
    <property type="entry name" value="HisK_dim/P_dom"/>
</dbReference>
<evidence type="ECO:0000256" key="2">
    <source>
        <dbReference type="ARBA" id="ARBA00004651"/>
    </source>
</evidence>
<dbReference type="PRINTS" id="PR00344">
    <property type="entry name" value="BCTRLSENSOR"/>
</dbReference>
<dbReference type="PANTHER" id="PTHR43065">
    <property type="entry name" value="SENSOR HISTIDINE KINASE"/>
    <property type="match status" value="1"/>
</dbReference>
<dbReference type="GO" id="GO:0005886">
    <property type="term" value="C:plasma membrane"/>
    <property type="evidence" value="ECO:0007669"/>
    <property type="project" value="UniProtKB-SubCell"/>
</dbReference>
<keyword evidence="12" id="KW-0902">Two-component regulatory system</keyword>
<dbReference type="Pfam" id="PF00672">
    <property type="entry name" value="HAMP"/>
    <property type="match status" value="1"/>
</dbReference>
<dbReference type="PROSITE" id="PS50885">
    <property type="entry name" value="HAMP"/>
    <property type="match status" value="1"/>
</dbReference>
<evidence type="ECO:0000256" key="7">
    <source>
        <dbReference type="ARBA" id="ARBA00022692"/>
    </source>
</evidence>
<evidence type="ECO:0000256" key="13">
    <source>
        <dbReference type="SAM" id="Phobius"/>
    </source>
</evidence>
<keyword evidence="13" id="KW-0472">Membrane</keyword>
<dbReference type="SMART" id="SM00387">
    <property type="entry name" value="HATPase_c"/>
    <property type="match status" value="1"/>
</dbReference>
<dbReference type="GO" id="GO:0005524">
    <property type="term" value="F:ATP binding"/>
    <property type="evidence" value="ECO:0007669"/>
    <property type="project" value="UniProtKB-KW"/>
</dbReference>
<evidence type="ECO:0000256" key="10">
    <source>
        <dbReference type="ARBA" id="ARBA00022840"/>
    </source>
</evidence>
<dbReference type="Gene3D" id="6.10.340.10">
    <property type="match status" value="1"/>
</dbReference>
<dbReference type="InterPro" id="IPR004358">
    <property type="entry name" value="Sig_transdc_His_kin-like_C"/>
</dbReference>
<evidence type="ECO:0000256" key="12">
    <source>
        <dbReference type="ARBA" id="ARBA00023012"/>
    </source>
</evidence>
<evidence type="ECO:0000256" key="11">
    <source>
        <dbReference type="ARBA" id="ARBA00022989"/>
    </source>
</evidence>
<dbReference type="RefSeq" id="WP_171226328.1">
    <property type="nucleotide sequence ID" value="NZ_CP053085.1"/>
</dbReference>
<evidence type="ECO:0000256" key="6">
    <source>
        <dbReference type="ARBA" id="ARBA00022679"/>
    </source>
</evidence>
<dbReference type="SUPFAM" id="SSF103190">
    <property type="entry name" value="Sensory domain-like"/>
    <property type="match status" value="1"/>
</dbReference>
<feature type="domain" description="HAMP" evidence="15">
    <location>
        <begin position="307"/>
        <end position="364"/>
    </location>
</feature>
<comment type="subcellular location">
    <subcellularLocation>
        <location evidence="2">Cell membrane</location>
        <topology evidence="2">Multi-pass membrane protein</topology>
    </subcellularLocation>
</comment>
<dbReference type="InterPro" id="IPR005467">
    <property type="entry name" value="His_kinase_dom"/>
</dbReference>